<evidence type="ECO:0000313" key="4">
    <source>
        <dbReference type="EMBL" id="MBD8042495.1"/>
    </source>
</evidence>
<dbReference type="InterPro" id="IPR002220">
    <property type="entry name" value="DapA-like"/>
</dbReference>
<organism evidence="4 5">
    <name type="scientific">Arthrobacter pullicola</name>
    <dbReference type="NCBI Taxonomy" id="2762224"/>
    <lineage>
        <taxon>Bacteria</taxon>
        <taxon>Bacillati</taxon>
        <taxon>Actinomycetota</taxon>
        <taxon>Actinomycetes</taxon>
        <taxon>Micrococcales</taxon>
        <taxon>Micrococcaceae</taxon>
        <taxon>Arthrobacter</taxon>
    </lineage>
</organism>
<dbReference type="PANTHER" id="PTHR12128">
    <property type="entry name" value="DIHYDRODIPICOLINATE SYNTHASE"/>
    <property type="match status" value="1"/>
</dbReference>
<dbReference type="CDD" id="cd00408">
    <property type="entry name" value="DHDPS-like"/>
    <property type="match status" value="1"/>
</dbReference>
<protein>
    <submittedName>
        <fullName evidence="4">Dihydrodipicolinate synthase family protein</fullName>
    </submittedName>
</protein>
<gene>
    <name evidence="4" type="ORF">H9638_01590</name>
</gene>
<dbReference type="PIRSF" id="PIRSF001365">
    <property type="entry name" value="DHDPS"/>
    <property type="match status" value="1"/>
</dbReference>
<dbReference type="PRINTS" id="PR00146">
    <property type="entry name" value="DHPICSNTHASE"/>
</dbReference>
<dbReference type="SMART" id="SM01130">
    <property type="entry name" value="DHDPS"/>
    <property type="match status" value="1"/>
</dbReference>
<proteinExistence type="inferred from homology"/>
<dbReference type="EMBL" id="JACSQC010000001">
    <property type="protein sequence ID" value="MBD8042495.1"/>
    <property type="molecule type" value="Genomic_DNA"/>
</dbReference>
<sequence length="314" mass="32376">MFTGLSAFPLTPLKDDSVDEAAFTGLVQRLADSGVDSITALGSTGSYAYLTAAERARVAQLAVEHAGGVPVFVGVGALRTSHVLANVRSAEAAGAAGVLLAPISYQPLTDDDVLGLFQAVTAGTDLPVIVYDNPGTTHFSFSTELYARIAELPGIASIKIPGVPRDAAEARNRVAGIRAVLPEHVTIGVSGDATAADGLAAGCDVWYSVIAGTLPAPALRILRAARADSANTADEADQADRAHQTDRAAAAAAESARLAPLWQLFAEFGSLRVTAAIAEQLGLAPHASLPLPLRGLDSNGRTRVARVLEELRLA</sequence>
<evidence type="ECO:0000313" key="5">
    <source>
        <dbReference type="Proteomes" id="UP000652763"/>
    </source>
</evidence>
<dbReference type="InterPro" id="IPR013785">
    <property type="entry name" value="Aldolase_TIM"/>
</dbReference>
<dbReference type="PANTHER" id="PTHR12128:SF66">
    <property type="entry name" value="4-HYDROXY-2-OXOGLUTARATE ALDOLASE, MITOCHONDRIAL"/>
    <property type="match status" value="1"/>
</dbReference>
<reference evidence="4 5" key="1">
    <citation type="submission" date="2020-08" db="EMBL/GenBank/DDBJ databases">
        <title>A Genomic Blueprint of the Chicken Gut Microbiome.</title>
        <authorList>
            <person name="Gilroy R."/>
            <person name="Ravi A."/>
            <person name="Getino M."/>
            <person name="Pursley I."/>
            <person name="Horton D.L."/>
            <person name="Alikhan N.-F."/>
            <person name="Baker D."/>
            <person name="Gharbi K."/>
            <person name="Hall N."/>
            <person name="Watson M."/>
            <person name="Adriaenssens E.M."/>
            <person name="Foster-Nyarko E."/>
            <person name="Jarju S."/>
            <person name="Secka A."/>
            <person name="Antonio M."/>
            <person name="Oren A."/>
            <person name="Chaudhuri R."/>
            <person name="La Ragione R.M."/>
            <person name="Hildebrand F."/>
            <person name="Pallen M.J."/>
        </authorList>
    </citation>
    <scope>NUCLEOTIDE SEQUENCE [LARGE SCALE GENOMIC DNA]</scope>
    <source>
        <strain evidence="4 5">Sa2BUA2</strain>
    </source>
</reference>
<accession>A0ABR8YE46</accession>
<keyword evidence="5" id="KW-1185">Reference proteome</keyword>
<dbReference type="Gene3D" id="3.20.20.70">
    <property type="entry name" value="Aldolase class I"/>
    <property type="match status" value="1"/>
</dbReference>
<evidence type="ECO:0000256" key="2">
    <source>
        <dbReference type="ARBA" id="ARBA00023239"/>
    </source>
</evidence>
<dbReference type="SUPFAM" id="SSF51569">
    <property type="entry name" value="Aldolase"/>
    <property type="match status" value="1"/>
</dbReference>
<comment type="similarity">
    <text evidence="1 3">Belongs to the DapA family.</text>
</comment>
<dbReference type="RefSeq" id="WP_191745427.1">
    <property type="nucleotide sequence ID" value="NZ_JACSQC010000001.1"/>
</dbReference>
<dbReference type="Pfam" id="PF00701">
    <property type="entry name" value="DHDPS"/>
    <property type="match status" value="1"/>
</dbReference>
<comment type="caution">
    <text evidence="4">The sequence shown here is derived from an EMBL/GenBank/DDBJ whole genome shotgun (WGS) entry which is preliminary data.</text>
</comment>
<evidence type="ECO:0000256" key="1">
    <source>
        <dbReference type="ARBA" id="ARBA00007592"/>
    </source>
</evidence>
<keyword evidence="2 3" id="KW-0456">Lyase</keyword>
<evidence type="ECO:0000256" key="3">
    <source>
        <dbReference type="PIRNR" id="PIRNR001365"/>
    </source>
</evidence>
<name>A0ABR8YE46_9MICC</name>
<dbReference type="Proteomes" id="UP000652763">
    <property type="component" value="Unassembled WGS sequence"/>
</dbReference>